<sequence>MTQVEFTASELDEILLRQKHAYKQDPFMSKEVRVDNLHKLERILKQHQSEICQAIHEDFGSRTVTETSLLEVFTSIESAVDARKKLSKWMKPKRRSTSIWFKPAKNRLIPQPLGSVGIMVPWNYPLMLAISPMVTAMAAGNRIMVKMSENSQRLCRVLANAFAQEFDQTEICFVAETGDTGPTFARLPFDHLIFTGSTATGKKVMAAAAENLTPVTLELGGKSPAIVAKDYPLKKALSRILGGKSYNSGQTCVAPDYLLIPEESLEETIKLAKAIIAKRFAKKEVTELTSIIDEPSYERLMSKLEDAKEKGADVINLLPKSEPNDQTRQMAIHLVVNPTDDMTVLQREIFGPILPIVTYKSLDEVYQYIGERDRPLALYLFTNDKAVKQEVLHSTISGGVAINDVMVHVAQHDLPFGGVGASGIGNYHGRDGFESLSKMKPVMHQSSVTFSSLLLPPYSGFAKRMVNFLVNRKLHLPERSK</sequence>
<evidence type="ECO:0000256" key="4">
    <source>
        <dbReference type="PIRNR" id="PIRNR036492"/>
    </source>
</evidence>
<gene>
    <name evidence="9" type="ORF">LNL84_01885</name>
</gene>
<dbReference type="PROSITE" id="PS00687">
    <property type="entry name" value="ALDEHYDE_DEHYDR_GLU"/>
    <property type="match status" value="1"/>
</dbReference>
<dbReference type="InterPro" id="IPR012394">
    <property type="entry name" value="Aldehyde_DH_NAD(P)"/>
</dbReference>
<keyword evidence="3" id="KW-0520">NAD</keyword>
<dbReference type="CDD" id="cd07133">
    <property type="entry name" value="ALDH_CALDH_CalB"/>
    <property type="match status" value="1"/>
</dbReference>
<dbReference type="PIRSF" id="PIRSF036492">
    <property type="entry name" value="ALDH"/>
    <property type="match status" value="1"/>
</dbReference>
<evidence type="ECO:0000256" key="6">
    <source>
        <dbReference type="PROSITE-ProRule" id="PRU10007"/>
    </source>
</evidence>
<comment type="similarity">
    <text evidence="1 4 7">Belongs to the aldehyde dehydrogenase family.</text>
</comment>
<feature type="domain" description="Aldehyde dehydrogenase" evidence="8">
    <location>
        <begin position="7"/>
        <end position="441"/>
    </location>
</feature>
<dbReference type="InterPro" id="IPR016163">
    <property type="entry name" value="Ald_DH_C"/>
</dbReference>
<keyword evidence="2 4" id="KW-0560">Oxidoreductase</keyword>
<dbReference type="GO" id="GO:0004029">
    <property type="term" value="F:aldehyde dehydrogenase (NAD+) activity"/>
    <property type="evidence" value="ECO:0007669"/>
    <property type="project" value="TreeGrafter"/>
</dbReference>
<dbReference type="EMBL" id="JAJNNZ010000001">
    <property type="protein sequence ID" value="MCJ2375578.1"/>
    <property type="molecule type" value="Genomic_DNA"/>
</dbReference>
<dbReference type="RefSeq" id="WP_244354734.1">
    <property type="nucleotide sequence ID" value="NZ_JAJNNZ010000001.1"/>
</dbReference>
<evidence type="ECO:0000256" key="3">
    <source>
        <dbReference type="ARBA" id="ARBA00023027"/>
    </source>
</evidence>
<evidence type="ECO:0000256" key="2">
    <source>
        <dbReference type="ARBA" id="ARBA00023002"/>
    </source>
</evidence>
<evidence type="ECO:0000256" key="7">
    <source>
        <dbReference type="RuleBase" id="RU003345"/>
    </source>
</evidence>
<evidence type="ECO:0000313" key="9">
    <source>
        <dbReference type="EMBL" id="MCJ2375578.1"/>
    </source>
</evidence>
<dbReference type="Proteomes" id="UP001139488">
    <property type="component" value="Unassembled WGS sequence"/>
</dbReference>
<dbReference type="GO" id="GO:0005737">
    <property type="term" value="C:cytoplasm"/>
    <property type="evidence" value="ECO:0007669"/>
    <property type="project" value="TreeGrafter"/>
</dbReference>
<feature type="active site" evidence="5">
    <location>
        <position position="252"/>
    </location>
</feature>
<dbReference type="InterPro" id="IPR015590">
    <property type="entry name" value="Aldehyde_DH_dom"/>
</dbReference>
<dbReference type="Gene3D" id="3.40.309.10">
    <property type="entry name" value="Aldehyde Dehydrogenase, Chain A, domain 2"/>
    <property type="match status" value="1"/>
</dbReference>
<dbReference type="InterPro" id="IPR016162">
    <property type="entry name" value="Ald_DH_N"/>
</dbReference>
<dbReference type="PANTHER" id="PTHR43570">
    <property type="entry name" value="ALDEHYDE DEHYDROGENASE"/>
    <property type="match status" value="1"/>
</dbReference>
<evidence type="ECO:0000256" key="5">
    <source>
        <dbReference type="PIRSR" id="PIRSR036492-1"/>
    </source>
</evidence>
<keyword evidence="10" id="KW-1185">Reference proteome</keyword>
<dbReference type="Pfam" id="PF00171">
    <property type="entry name" value="Aldedh"/>
    <property type="match status" value="1"/>
</dbReference>
<evidence type="ECO:0000256" key="1">
    <source>
        <dbReference type="ARBA" id="ARBA00009986"/>
    </source>
</evidence>
<dbReference type="InterPro" id="IPR016161">
    <property type="entry name" value="Ald_DH/histidinol_DH"/>
</dbReference>
<dbReference type="PANTHER" id="PTHR43570:SF20">
    <property type="entry name" value="ALDEHYDE DEHYDROGENASE ALDX-RELATED"/>
    <property type="match status" value="1"/>
</dbReference>
<comment type="caution">
    <text evidence="9">The sequence shown here is derived from an EMBL/GenBank/DDBJ whole genome shotgun (WGS) entry which is preliminary data.</text>
</comment>
<feature type="active site" evidence="5 6">
    <location>
        <position position="218"/>
    </location>
</feature>
<dbReference type="Gene3D" id="3.40.605.10">
    <property type="entry name" value="Aldehyde Dehydrogenase, Chain A, domain 1"/>
    <property type="match status" value="1"/>
</dbReference>
<dbReference type="GO" id="GO:0006081">
    <property type="term" value="P:aldehyde metabolic process"/>
    <property type="evidence" value="ECO:0007669"/>
    <property type="project" value="InterPro"/>
</dbReference>
<proteinExistence type="inferred from homology"/>
<reference evidence="9" key="1">
    <citation type="submission" date="2021-11" db="EMBL/GenBank/DDBJ databases">
        <title>Vibrio ZSDE26 sp. nov. and Vibrio ZSDZ34 sp. nov., isolated from coastal seawater in Qingdao.</title>
        <authorList>
            <person name="Zhang P."/>
        </authorList>
    </citation>
    <scope>NUCLEOTIDE SEQUENCE</scope>
    <source>
        <strain evidence="9">ZSDZ34</strain>
    </source>
</reference>
<dbReference type="InterPro" id="IPR029510">
    <property type="entry name" value="Ald_DH_CS_GLU"/>
</dbReference>
<organism evidence="9 10">
    <name type="scientific">Vibrio gelatinilyticus</name>
    <dbReference type="NCBI Taxonomy" id="2893468"/>
    <lineage>
        <taxon>Bacteria</taxon>
        <taxon>Pseudomonadati</taxon>
        <taxon>Pseudomonadota</taxon>
        <taxon>Gammaproteobacteria</taxon>
        <taxon>Vibrionales</taxon>
        <taxon>Vibrionaceae</taxon>
        <taxon>Vibrio</taxon>
    </lineage>
</organism>
<name>A0A9X1WAH1_9VIBR</name>
<evidence type="ECO:0000313" key="10">
    <source>
        <dbReference type="Proteomes" id="UP001139488"/>
    </source>
</evidence>
<accession>A0A9X1WAH1</accession>
<protein>
    <recommendedName>
        <fullName evidence="4">Aldehyde dehydrogenase</fullName>
    </recommendedName>
</protein>
<dbReference type="SUPFAM" id="SSF53720">
    <property type="entry name" value="ALDH-like"/>
    <property type="match status" value="1"/>
</dbReference>
<evidence type="ECO:0000259" key="8">
    <source>
        <dbReference type="Pfam" id="PF00171"/>
    </source>
</evidence>
<dbReference type="AlphaFoldDB" id="A0A9X1WAH1"/>